<dbReference type="EMBL" id="JACMSC010000157">
    <property type="protein sequence ID" value="KAG6466479.1"/>
    <property type="molecule type" value="Genomic_DNA"/>
</dbReference>
<sequence>MNSEDMDLLEYTQLREWMRQWLSYLSWYYRVAMSPTVTIEELLDALVISFRPWVNRTEEDLVRFGYAWKCIDLICRLRKSSYSLKLTTAYLVDIVGYAKALDQKRKDNAHHTIPFGLRCVWVSEVDYLNEEIGELKPLISFMDKAQRVTRDSDLPSVGSDERGHPDGEGYSYESKPILHSLSIYSVAPLRLSAQLFAPGLSNQYPIVSLLSCP</sequence>
<evidence type="ECO:0000313" key="3">
    <source>
        <dbReference type="EMBL" id="KAG6466479.1"/>
    </source>
</evidence>
<evidence type="ECO:0000313" key="2">
    <source>
        <dbReference type="EMBL" id="KAG6466476.1"/>
    </source>
</evidence>
<organism evidence="2 4">
    <name type="scientific">Zingiber officinale</name>
    <name type="common">Ginger</name>
    <name type="synonym">Amomum zingiber</name>
    <dbReference type="NCBI Taxonomy" id="94328"/>
    <lineage>
        <taxon>Eukaryota</taxon>
        <taxon>Viridiplantae</taxon>
        <taxon>Streptophyta</taxon>
        <taxon>Embryophyta</taxon>
        <taxon>Tracheophyta</taxon>
        <taxon>Spermatophyta</taxon>
        <taxon>Magnoliopsida</taxon>
        <taxon>Liliopsida</taxon>
        <taxon>Zingiberales</taxon>
        <taxon>Zingiberaceae</taxon>
        <taxon>Zingiber</taxon>
    </lineage>
</organism>
<keyword evidence="4" id="KW-1185">Reference proteome</keyword>
<name>A0A8J5BSX1_ZINOF</name>
<dbReference type="AlphaFoldDB" id="A0A8J5BSX1"/>
<evidence type="ECO:0000313" key="4">
    <source>
        <dbReference type="Proteomes" id="UP000734854"/>
    </source>
</evidence>
<comment type="caution">
    <text evidence="2">The sequence shown here is derived from an EMBL/GenBank/DDBJ whole genome shotgun (WGS) entry which is preliminary data.</text>
</comment>
<feature type="region of interest" description="Disordered" evidence="1">
    <location>
        <begin position="150"/>
        <end position="171"/>
    </location>
</feature>
<accession>A0A8J5BSX1</accession>
<proteinExistence type="predicted"/>
<reference evidence="2 4" key="1">
    <citation type="submission" date="2020-08" db="EMBL/GenBank/DDBJ databases">
        <title>Plant Genome Project.</title>
        <authorList>
            <person name="Zhang R.-G."/>
        </authorList>
    </citation>
    <scope>NUCLEOTIDE SEQUENCE [LARGE SCALE GENOMIC DNA]</scope>
    <source>
        <tissue evidence="2">Rhizome</tissue>
    </source>
</reference>
<feature type="compositionally biased region" description="Basic and acidic residues" evidence="1">
    <location>
        <begin position="150"/>
        <end position="167"/>
    </location>
</feature>
<protein>
    <submittedName>
        <fullName evidence="2">Uncharacterized protein</fullName>
    </submittedName>
</protein>
<dbReference type="Proteomes" id="UP000734854">
    <property type="component" value="Unassembled WGS sequence"/>
</dbReference>
<evidence type="ECO:0000256" key="1">
    <source>
        <dbReference type="SAM" id="MobiDB-lite"/>
    </source>
</evidence>
<dbReference type="EMBL" id="JACMSC010000157">
    <property type="protein sequence ID" value="KAG6466476.1"/>
    <property type="molecule type" value="Genomic_DNA"/>
</dbReference>
<gene>
    <name evidence="2" type="ORF">ZIOFF_075707</name>
    <name evidence="3" type="ORF">ZIOFF_075711</name>
</gene>